<reference evidence="1 2" key="1">
    <citation type="journal article" date="2019" name="Commun. Biol.">
        <title>The bagworm genome reveals a unique fibroin gene that provides high tensile strength.</title>
        <authorList>
            <person name="Kono N."/>
            <person name="Nakamura H."/>
            <person name="Ohtoshi R."/>
            <person name="Tomita M."/>
            <person name="Numata K."/>
            <person name="Arakawa K."/>
        </authorList>
    </citation>
    <scope>NUCLEOTIDE SEQUENCE [LARGE SCALE GENOMIC DNA]</scope>
</reference>
<dbReference type="AlphaFoldDB" id="A0A4C2A1M6"/>
<comment type="caution">
    <text evidence="1">The sequence shown here is derived from an EMBL/GenBank/DDBJ whole genome shotgun (WGS) entry which is preliminary data.</text>
</comment>
<dbReference type="Gene3D" id="2.140.10.30">
    <property type="entry name" value="Dipeptidylpeptidase IV, N-terminal domain"/>
    <property type="match status" value="1"/>
</dbReference>
<gene>
    <name evidence="1" type="ORF">EVAR_49044_1</name>
</gene>
<proteinExistence type="predicted"/>
<organism evidence="1 2">
    <name type="scientific">Eumeta variegata</name>
    <name type="common">Bagworm moth</name>
    <name type="synonym">Eumeta japonica</name>
    <dbReference type="NCBI Taxonomy" id="151549"/>
    <lineage>
        <taxon>Eukaryota</taxon>
        <taxon>Metazoa</taxon>
        <taxon>Ecdysozoa</taxon>
        <taxon>Arthropoda</taxon>
        <taxon>Hexapoda</taxon>
        <taxon>Insecta</taxon>
        <taxon>Pterygota</taxon>
        <taxon>Neoptera</taxon>
        <taxon>Endopterygota</taxon>
        <taxon>Lepidoptera</taxon>
        <taxon>Glossata</taxon>
        <taxon>Ditrysia</taxon>
        <taxon>Tineoidea</taxon>
        <taxon>Psychidae</taxon>
        <taxon>Oiketicinae</taxon>
        <taxon>Eumeta</taxon>
    </lineage>
</organism>
<dbReference type="EMBL" id="BGZK01002318">
    <property type="protein sequence ID" value="GBP92885.1"/>
    <property type="molecule type" value="Genomic_DNA"/>
</dbReference>
<dbReference type="Proteomes" id="UP000299102">
    <property type="component" value="Unassembled WGS sequence"/>
</dbReference>
<keyword evidence="2" id="KW-1185">Reference proteome</keyword>
<protein>
    <submittedName>
        <fullName evidence="1">Uncharacterized protein</fullName>
    </submittedName>
</protein>
<accession>A0A4C2A1M6</accession>
<name>A0A4C2A1M6_EUMVA</name>
<evidence type="ECO:0000313" key="1">
    <source>
        <dbReference type="EMBL" id="GBP92885.1"/>
    </source>
</evidence>
<evidence type="ECO:0000313" key="2">
    <source>
        <dbReference type="Proteomes" id="UP000299102"/>
    </source>
</evidence>
<dbReference type="OrthoDB" id="7442300at2759"/>
<sequence length="137" mass="15796">MEREWDENRNLARNWCCDGFRRKAILWSAVLNILVTLTESSPYPPALSSLQTFTLEELVPLNPEFYPDRVAVQWISGTEYVFMEPGEGIKKYNALTDTYETFLEDSVLANLSQYHLTSFSKDGKRLLLSAHKKKVSD</sequence>